<evidence type="ECO:0000256" key="1">
    <source>
        <dbReference type="ARBA" id="ARBA00003618"/>
    </source>
</evidence>
<dbReference type="Pfam" id="PF02463">
    <property type="entry name" value="SMC_N"/>
    <property type="match status" value="1"/>
</dbReference>
<keyword evidence="7 9" id="KW-0234">DNA repair</keyword>
<protein>
    <recommendedName>
        <fullName evidence="3 9">DNA repair protein RecN</fullName>
    </recommendedName>
    <alternativeName>
        <fullName evidence="8 9">Recombination protein N</fullName>
    </alternativeName>
</protein>
<name>A0ABP3THQ9_9GAMM</name>
<dbReference type="PANTHER" id="PTHR11059:SF0">
    <property type="entry name" value="DNA REPAIR PROTEIN RECN"/>
    <property type="match status" value="1"/>
</dbReference>
<dbReference type="PIRSF" id="PIRSF003128">
    <property type="entry name" value="RecN"/>
    <property type="match status" value="1"/>
</dbReference>
<dbReference type="InterPro" id="IPR004604">
    <property type="entry name" value="DNA_recomb/repair_RecN"/>
</dbReference>
<accession>A0ABP3THQ9</accession>
<feature type="domain" description="RecF/RecN/SMC N-terminal" evidence="10">
    <location>
        <begin position="2"/>
        <end position="513"/>
    </location>
</feature>
<reference evidence="12" key="1">
    <citation type="journal article" date="2019" name="Int. J. Syst. Evol. Microbiol.">
        <title>The Global Catalogue of Microorganisms (GCM) 10K type strain sequencing project: providing services to taxonomists for standard genome sequencing and annotation.</title>
        <authorList>
            <consortium name="The Broad Institute Genomics Platform"/>
            <consortium name="The Broad Institute Genome Sequencing Center for Infectious Disease"/>
            <person name="Wu L."/>
            <person name="Ma J."/>
        </authorList>
    </citation>
    <scope>NUCLEOTIDE SEQUENCE [LARGE SCALE GENOMIC DNA]</scope>
    <source>
        <strain evidence="12">JCM 15421</strain>
    </source>
</reference>
<dbReference type="RefSeq" id="WP_343786119.1">
    <property type="nucleotide sequence ID" value="NZ_BAAAEU010000001.1"/>
</dbReference>
<dbReference type="CDD" id="cd03241">
    <property type="entry name" value="ABC_RecN"/>
    <property type="match status" value="2"/>
</dbReference>
<comment type="similarity">
    <text evidence="2 9">Belongs to the RecN family.</text>
</comment>
<gene>
    <name evidence="11" type="primary">recN</name>
    <name evidence="11" type="ORF">GCM10009105_01430</name>
</gene>
<evidence type="ECO:0000256" key="8">
    <source>
        <dbReference type="ARBA" id="ARBA00033408"/>
    </source>
</evidence>
<dbReference type="InterPro" id="IPR003395">
    <property type="entry name" value="RecF/RecN/SMC_N"/>
</dbReference>
<dbReference type="NCBIfam" id="NF008121">
    <property type="entry name" value="PRK10869.1"/>
    <property type="match status" value="1"/>
</dbReference>
<keyword evidence="5 9" id="KW-0227">DNA damage</keyword>
<evidence type="ECO:0000256" key="2">
    <source>
        <dbReference type="ARBA" id="ARBA00009441"/>
    </source>
</evidence>
<sequence>MLESLYVKDFAIVGEAEIAFGPGMTVVTGETGAGKSLLVDALLLLSGGRAEATMVRHGCERAELAAAFDLAAHPDLRDWLIAEDLDEDGACQLRRVIRSEGSSRAWINGRPVTLTQLKTLAGGLIEIHGQHEHQALLDRTQQLALLDAFGEHGTEVAEVTRIAKAWRETTARITELSRGTDHAERIEWLNHQVDELDRHALAPDDLLALEEQHRRLANSGQLLQGGAVLAERLDGDSEFALLRLVARAQSEIAHLAVLDERLEPIGELVDAAQIQLAEASDALARYQSALDLDPERLAETESQLGKLHELARKHRVRMPELKAHADSLREELESLRGAGASIATLREEQQRLASTYAAASKKLGKKRGTTAQTLGAAVSALMAELGMHGGRFEVQLEAQSGDEPDPQGTERCEFLVSANPGQPPRALRKVASGGELSRISLAIEVAALGSDTIGTMVFDEVDSGIGGAVAEVVGQKLRALGERCQVLCVTHLPQVAAQGHRHLRVSKSSDGASTETRIESLDGTTRREEVARMLGGIEITRETLAHAKQMLGSAMRSGEE</sequence>
<evidence type="ECO:0000256" key="3">
    <source>
        <dbReference type="ARBA" id="ARBA00021315"/>
    </source>
</evidence>
<keyword evidence="12" id="KW-1185">Reference proteome</keyword>
<comment type="caution">
    <text evidence="11">The sequence shown here is derived from an EMBL/GenBank/DDBJ whole genome shotgun (WGS) entry which is preliminary data.</text>
</comment>
<keyword evidence="6" id="KW-0067">ATP-binding</keyword>
<keyword evidence="4" id="KW-0547">Nucleotide-binding</keyword>
<dbReference type="Proteomes" id="UP001501523">
    <property type="component" value="Unassembled WGS sequence"/>
</dbReference>
<evidence type="ECO:0000313" key="12">
    <source>
        <dbReference type="Proteomes" id="UP001501523"/>
    </source>
</evidence>
<evidence type="ECO:0000256" key="6">
    <source>
        <dbReference type="ARBA" id="ARBA00022840"/>
    </source>
</evidence>
<comment type="function">
    <text evidence="1 9">May be involved in recombinational repair of damaged DNA.</text>
</comment>
<evidence type="ECO:0000313" key="11">
    <source>
        <dbReference type="EMBL" id="GAA0704531.1"/>
    </source>
</evidence>
<dbReference type="PANTHER" id="PTHR11059">
    <property type="entry name" value="DNA REPAIR PROTEIN RECN"/>
    <property type="match status" value="1"/>
</dbReference>
<evidence type="ECO:0000259" key="10">
    <source>
        <dbReference type="Pfam" id="PF02463"/>
    </source>
</evidence>
<evidence type="ECO:0000256" key="9">
    <source>
        <dbReference type="PIRNR" id="PIRNR003128"/>
    </source>
</evidence>
<evidence type="ECO:0000256" key="5">
    <source>
        <dbReference type="ARBA" id="ARBA00022763"/>
    </source>
</evidence>
<evidence type="ECO:0000256" key="7">
    <source>
        <dbReference type="ARBA" id="ARBA00023204"/>
    </source>
</evidence>
<proteinExistence type="inferred from homology"/>
<dbReference type="NCBIfam" id="TIGR00634">
    <property type="entry name" value="recN"/>
    <property type="match status" value="1"/>
</dbReference>
<organism evidence="11 12">
    <name type="scientific">Dokdonella soli</name>
    <dbReference type="NCBI Taxonomy" id="529810"/>
    <lineage>
        <taxon>Bacteria</taxon>
        <taxon>Pseudomonadati</taxon>
        <taxon>Pseudomonadota</taxon>
        <taxon>Gammaproteobacteria</taxon>
        <taxon>Lysobacterales</taxon>
        <taxon>Rhodanobacteraceae</taxon>
        <taxon>Dokdonella</taxon>
    </lineage>
</organism>
<evidence type="ECO:0000256" key="4">
    <source>
        <dbReference type="ARBA" id="ARBA00022741"/>
    </source>
</evidence>
<dbReference type="InterPro" id="IPR027417">
    <property type="entry name" value="P-loop_NTPase"/>
</dbReference>
<dbReference type="Gene3D" id="3.40.50.300">
    <property type="entry name" value="P-loop containing nucleotide triphosphate hydrolases"/>
    <property type="match status" value="2"/>
</dbReference>
<dbReference type="SUPFAM" id="SSF52540">
    <property type="entry name" value="P-loop containing nucleoside triphosphate hydrolases"/>
    <property type="match status" value="2"/>
</dbReference>
<dbReference type="EMBL" id="BAAAEU010000001">
    <property type="protein sequence ID" value="GAA0704531.1"/>
    <property type="molecule type" value="Genomic_DNA"/>
</dbReference>